<evidence type="ECO:0000259" key="5">
    <source>
        <dbReference type="PROSITE" id="PS50893"/>
    </source>
</evidence>
<dbReference type="PROSITE" id="PS50893">
    <property type="entry name" value="ABC_TRANSPORTER_2"/>
    <property type="match status" value="1"/>
</dbReference>
<dbReference type="GO" id="GO:0016887">
    <property type="term" value="F:ATP hydrolysis activity"/>
    <property type="evidence" value="ECO:0007669"/>
    <property type="project" value="InterPro"/>
</dbReference>
<evidence type="ECO:0000256" key="2">
    <source>
        <dbReference type="ARBA" id="ARBA00022741"/>
    </source>
</evidence>
<keyword evidence="6" id="KW-0378">Hydrolase</keyword>
<keyword evidence="7" id="KW-1185">Reference proteome</keyword>
<keyword evidence="1" id="KW-0813">Transport</keyword>
<dbReference type="Pfam" id="PF00005">
    <property type="entry name" value="ABC_tran"/>
    <property type="match status" value="1"/>
</dbReference>
<gene>
    <name evidence="6" type="primary">drrA_1</name>
    <name evidence="6" type="ORF">Q31b_10870</name>
</gene>
<dbReference type="Proteomes" id="UP000315471">
    <property type="component" value="Unassembled WGS sequence"/>
</dbReference>
<dbReference type="PANTHER" id="PTHR43582">
    <property type="entry name" value="LINEARMYCIN RESISTANCE ATP-BINDING PROTEIN LNRL"/>
    <property type="match status" value="1"/>
</dbReference>
<reference evidence="6 7" key="1">
    <citation type="submission" date="2019-02" db="EMBL/GenBank/DDBJ databases">
        <title>Deep-cultivation of Planctomycetes and their phenomic and genomic characterization uncovers novel biology.</title>
        <authorList>
            <person name="Wiegand S."/>
            <person name="Jogler M."/>
            <person name="Boedeker C."/>
            <person name="Pinto D."/>
            <person name="Vollmers J."/>
            <person name="Rivas-Marin E."/>
            <person name="Kohn T."/>
            <person name="Peeters S.H."/>
            <person name="Heuer A."/>
            <person name="Rast P."/>
            <person name="Oberbeckmann S."/>
            <person name="Bunk B."/>
            <person name="Jeske O."/>
            <person name="Meyerdierks A."/>
            <person name="Storesund J.E."/>
            <person name="Kallscheuer N."/>
            <person name="Luecker S."/>
            <person name="Lage O.M."/>
            <person name="Pohl T."/>
            <person name="Merkel B.J."/>
            <person name="Hornburger P."/>
            <person name="Mueller R.-W."/>
            <person name="Bruemmer F."/>
            <person name="Labrenz M."/>
            <person name="Spormann A.M."/>
            <person name="Op Den Camp H."/>
            <person name="Overmann J."/>
            <person name="Amann R."/>
            <person name="Jetten M.S.M."/>
            <person name="Mascher T."/>
            <person name="Medema M.H."/>
            <person name="Devos D.P."/>
            <person name="Kaster A.-K."/>
            <person name="Ovreas L."/>
            <person name="Rohde M."/>
            <person name="Galperin M.Y."/>
            <person name="Jogler C."/>
        </authorList>
    </citation>
    <scope>NUCLEOTIDE SEQUENCE [LARGE SCALE GENOMIC DNA]</scope>
    <source>
        <strain evidence="6 7">Q31b</strain>
    </source>
</reference>
<protein>
    <submittedName>
        <fullName evidence="6">Daunorubicin/doxorubicin resistance ATP-binding protein DrrA</fullName>
        <ecNumber evidence="6">3.6.3.-</ecNumber>
    </submittedName>
</protein>
<dbReference type="AlphaFoldDB" id="A0A5C6EDV6"/>
<sequence>MSSLSTNLTQKPLSTSAGNDSAADTGPVCVAKEISHSYGTHAALRGVSLCTRSGQVFALLGPNGSGKTTLFRLLSTLMPIQHGSIRVGGYDSHTNPLAVRRQIGIVFQSPSLDNKLTVDENIACQGALYGITGKQLNERRDELLEQLNLTSRRRDYCESLSGGLKRRVELVKGMLHRPRLLLLDEPSTGLDPAARLDLWASIRQMCDQGTSVLLTTHLLEEADKADRVAIMHQGEKIVEGTPAELRAELGDGVITIEADSVDEAEQILRQKLGLDPQRFSHQLRLQSDEPSSLVPQISEHLGGQLQSITIGRPSLEDVFIVKTGHKFR</sequence>
<keyword evidence="2" id="KW-0547">Nucleotide-binding</keyword>
<dbReference type="EC" id="3.6.3.-" evidence="6"/>
<dbReference type="InterPro" id="IPR027417">
    <property type="entry name" value="P-loop_NTPase"/>
</dbReference>
<dbReference type="Gene3D" id="3.40.50.300">
    <property type="entry name" value="P-loop containing nucleotide triphosphate hydrolases"/>
    <property type="match status" value="1"/>
</dbReference>
<dbReference type="InterPro" id="IPR003593">
    <property type="entry name" value="AAA+_ATPase"/>
</dbReference>
<feature type="region of interest" description="Disordered" evidence="4">
    <location>
        <begin position="1"/>
        <end position="23"/>
    </location>
</feature>
<proteinExistence type="predicted"/>
<evidence type="ECO:0000256" key="4">
    <source>
        <dbReference type="SAM" id="MobiDB-lite"/>
    </source>
</evidence>
<evidence type="ECO:0000256" key="3">
    <source>
        <dbReference type="ARBA" id="ARBA00022840"/>
    </source>
</evidence>
<organism evidence="6 7">
    <name type="scientific">Novipirellula aureliae</name>
    <dbReference type="NCBI Taxonomy" id="2527966"/>
    <lineage>
        <taxon>Bacteria</taxon>
        <taxon>Pseudomonadati</taxon>
        <taxon>Planctomycetota</taxon>
        <taxon>Planctomycetia</taxon>
        <taxon>Pirellulales</taxon>
        <taxon>Pirellulaceae</taxon>
        <taxon>Novipirellula</taxon>
    </lineage>
</organism>
<dbReference type="GO" id="GO:0005524">
    <property type="term" value="F:ATP binding"/>
    <property type="evidence" value="ECO:0007669"/>
    <property type="project" value="UniProtKB-KW"/>
</dbReference>
<dbReference type="SUPFAM" id="SSF52540">
    <property type="entry name" value="P-loop containing nucleoside triphosphate hydrolases"/>
    <property type="match status" value="1"/>
</dbReference>
<keyword evidence="3 6" id="KW-0067">ATP-binding</keyword>
<dbReference type="SMART" id="SM00382">
    <property type="entry name" value="AAA"/>
    <property type="match status" value="1"/>
</dbReference>
<dbReference type="InterPro" id="IPR003439">
    <property type="entry name" value="ABC_transporter-like_ATP-bd"/>
</dbReference>
<comment type="caution">
    <text evidence="6">The sequence shown here is derived from an EMBL/GenBank/DDBJ whole genome shotgun (WGS) entry which is preliminary data.</text>
</comment>
<evidence type="ECO:0000313" key="7">
    <source>
        <dbReference type="Proteomes" id="UP000315471"/>
    </source>
</evidence>
<dbReference type="EMBL" id="SJPY01000001">
    <property type="protein sequence ID" value="TWU45911.1"/>
    <property type="molecule type" value="Genomic_DNA"/>
</dbReference>
<dbReference type="PANTHER" id="PTHR43582:SF5">
    <property type="entry name" value="ABC TRANSPORTER"/>
    <property type="match status" value="1"/>
</dbReference>
<feature type="compositionally biased region" description="Polar residues" evidence="4">
    <location>
        <begin position="1"/>
        <end position="19"/>
    </location>
</feature>
<dbReference type="Pfam" id="PF13732">
    <property type="entry name" value="DrrA1-3_C"/>
    <property type="match status" value="1"/>
</dbReference>
<name>A0A5C6EDV6_9BACT</name>
<dbReference type="InterPro" id="IPR025302">
    <property type="entry name" value="DrrA1/2-like_C"/>
</dbReference>
<evidence type="ECO:0000256" key="1">
    <source>
        <dbReference type="ARBA" id="ARBA00022448"/>
    </source>
</evidence>
<evidence type="ECO:0000313" key="6">
    <source>
        <dbReference type="EMBL" id="TWU45911.1"/>
    </source>
</evidence>
<feature type="domain" description="ABC transporter" evidence="5">
    <location>
        <begin position="29"/>
        <end position="258"/>
    </location>
</feature>
<accession>A0A5C6EDV6</accession>